<reference evidence="3 4" key="1">
    <citation type="submission" date="2016-10" db="EMBL/GenBank/DDBJ databases">
        <authorList>
            <person name="de Groot N.N."/>
        </authorList>
    </citation>
    <scope>NUCLEOTIDE SEQUENCE [LARGE SCALE GENOMIC DNA]</scope>
    <source>
        <strain evidence="3 4">CGMCC 1.7005</strain>
    </source>
</reference>
<dbReference type="EMBL" id="FPAS01000001">
    <property type="protein sequence ID" value="SFT35788.1"/>
    <property type="molecule type" value="Genomic_DNA"/>
</dbReference>
<evidence type="ECO:0000256" key="1">
    <source>
        <dbReference type="SAM" id="SignalP"/>
    </source>
</evidence>
<feature type="chain" id="PRO_5014899640" evidence="1">
    <location>
        <begin position="21"/>
        <end position="675"/>
    </location>
</feature>
<accession>A0A1I6XC21</accession>
<name>A0A1I6XC21_9FLAO</name>
<dbReference type="Gene3D" id="2.60.40.10">
    <property type="entry name" value="Immunoglobulins"/>
    <property type="match status" value="1"/>
</dbReference>
<dbReference type="Pfam" id="PF13585">
    <property type="entry name" value="CHU_C"/>
    <property type="match status" value="1"/>
</dbReference>
<dbReference type="PROSITE" id="PS50093">
    <property type="entry name" value="PKD"/>
    <property type="match status" value="1"/>
</dbReference>
<proteinExistence type="predicted"/>
<dbReference type="InterPro" id="IPR022409">
    <property type="entry name" value="PKD/Chitinase_dom"/>
</dbReference>
<dbReference type="SUPFAM" id="SSF49299">
    <property type="entry name" value="PKD domain"/>
    <property type="match status" value="1"/>
</dbReference>
<keyword evidence="4" id="KW-1185">Reference proteome</keyword>
<keyword evidence="1" id="KW-0732">Signal</keyword>
<dbReference type="InterPro" id="IPR049419">
    <property type="entry name" value="Reelin_subrepeat-B"/>
</dbReference>
<protein>
    <submittedName>
        <fullName evidence="3">Gliding motility-associated C-terminal domain-containing protein</fullName>
    </submittedName>
</protein>
<gene>
    <name evidence="3" type="ORF">SAMN05216474_0083</name>
</gene>
<evidence type="ECO:0000313" key="3">
    <source>
        <dbReference type="EMBL" id="SFT35788.1"/>
    </source>
</evidence>
<dbReference type="Gene3D" id="2.60.120.260">
    <property type="entry name" value="Galactose-binding domain-like"/>
    <property type="match status" value="1"/>
</dbReference>
<dbReference type="InterPro" id="IPR013783">
    <property type="entry name" value="Ig-like_fold"/>
</dbReference>
<organism evidence="3 4">
    <name type="scientific">Lishizhenia tianjinensis</name>
    <dbReference type="NCBI Taxonomy" id="477690"/>
    <lineage>
        <taxon>Bacteria</taxon>
        <taxon>Pseudomonadati</taxon>
        <taxon>Bacteroidota</taxon>
        <taxon>Flavobacteriia</taxon>
        <taxon>Flavobacteriales</taxon>
        <taxon>Crocinitomicaceae</taxon>
        <taxon>Lishizhenia</taxon>
    </lineage>
</organism>
<dbReference type="Proteomes" id="UP000236454">
    <property type="component" value="Unassembled WGS sequence"/>
</dbReference>
<dbReference type="SMART" id="SM00089">
    <property type="entry name" value="PKD"/>
    <property type="match status" value="1"/>
</dbReference>
<dbReference type="Pfam" id="PF21471">
    <property type="entry name" value="Reelin_subrepeat-B"/>
    <property type="match status" value="1"/>
</dbReference>
<dbReference type="CDD" id="cd00146">
    <property type="entry name" value="PKD"/>
    <property type="match status" value="1"/>
</dbReference>
<dbReference type="InterPro" id="IPR035986">
    <property type="entry name" value="PKD_dom_sf"/>
</dbReference>
<sequence length="675" mass="72421">MKKVLLSLLASATAALGSFAQSNYCSAVVYPDDSTVCIGDTVEIFAFANLVNGNQAFNFNNSAMPPAWQAAGGTSFSEPCGQSLDATPYYWASTASSGTTPGITTAGFDVSCGGFIIFDMVFSIQSQPAPCEGPDEGDEGVELQYSVNGGPFQPVCYFSPSGQILPQNPNTSGGVLPPGNITQFTSWDTYTIPIPINALSTNTRFRWIQEQSSSSANDNWGLDNIIINATGAPCGVTTDLEWWYGTGPSSNFNTGALGNVVSFEAVITQDSNFVVDVYDTLGVYHCTSDTISIYVHPDAMTYNLVDTVYSDCPTTNPEVSVTNFANGVAPYNVFWPQVPSTTQPTALPTGGNTYDTLLYYVEITDGCGYQRYDSTLLIVHQNLQVDSIQIGNTSGCSQDGYVSAYYSGEVGTEDLNWSGPGPNSPNGIDGSAWGNLGPGWYYFTIEDDACKATDSAYIEALNAPTAVITPNQTEGCVPLEIVFTNESTNADIGYTWDFGNGNSYDVSDNSAQTETFNASTTVTLIARQSDNCSDTATVEVTVLPCGCTDPAALNYSDLAVTDDGSCIYPEPNATMPNVFTPGDDGKNEMFTFITASNYSTIRLVITNRWGNVMYDHTEEYDASLLPSQQTMPAWDGTNKSGTDAAEGTYFYYFYLEGTSEDKNAEGQGFLQLVRK</sequence>
<dbReference type="OrthoDB" id="9765926at2"/>
<dbReference type="Gene3D" id="2.60.40.4070">
    <property type="match status" value="1"/>
</dbReference>
<feature type="signal peptide" evidence="1">
    <location>
        <begin position="1"/>
        <end position="20"/>
    </location>
</feature>
<evidence type="ECO:0000259" key="2">
    <source>
        <dbReference type="PROSITE" id="PS50093"/>
    </source>
</evidence>
<dbReference type="InterPro" id="IPR000601">
    <property type="entry name" value="PKD_dom"/>
</dbReference>
<dbReference type="STRING" id="477690.SAMN05216474_0083"/>
<feature type="domain" description="PKD" evidence="2">
    <location>
        <begin position="464"/>
        <end position="542"/>
    </location>
</feature>
<dbReference type="AlphaFoldDB" id="A0A1I6XC21"/>
<dbReference type="RefSeq" id="WP_090245005.1">
    <property type="nucleotide sequence ID" value="NZ_FPAS01000001.1"/>
</dbReference>
<evidence type="ECO:0000313" key="4">
    <source>
        <dbReference type="Proteomes" id="UP000236454"/>
    </source>
</evidence>